<keyword evidence="1" id="KW-1133">Transmembrane helix</keyword>
<gene>
    <name evidence="2" type="ORF">EI290_10830</name>
</gene>
<comment type="caution">
    <text evidence="2">The sequence shown here is derived from an EMBL/GenBank/DDBJ whole genome shotgun (WGS) entry which is preliminary data.</text>
</comment>
<keyword evidence="3" id="KW-1185">Reference proteome</keyword>
<organism evidence="2 3">
    <name type="scientific">Hymenobacter metallilatus</name>
    <dbReference type="NCBI Taxonomy" id="2493666"/>
    <lineage>
        <taxon>Bacteria</taxon>
        <taxon>Pseudomonadati</taxon>
        <taxon>Bacteroidota</taxon>
        <taxon>Cytophagia</taxon>
        <taxon>Cytophagales</taxon>
        <taxon>Hymenobacteraceae</taxon>
        <taxon>Hymenobacter</taxon>
    </lineage>
</organism>
<protein>
    <submittedName>
        <fullName evidence="2">Uncharacterized protein</fullName>
    </submittedName>
</protein>
<reference evidence="2 3" key="1">
    <citation type="submission" date="2018-12" db="EMBL/GenBank/DDBJ databases">
        <authorList>
            <person name="Feng G."/>
            <person name="Zhu H."/>
        </authorList>
    </citation>
    <scope>NUCLEOTIDE SEQUENCE [LARGE SCALE GENOMIC DNA]</scope>
    <source>
        <strain evidence="2 3">9PBR-2</strain>
    </source>
</reference>
<accession>A0A3R9NI25</accession>
<dbReference type="OrthoDB" id="894281at2"/>
<evidence type="ECO:0000256" key="1">
    <source>
        <dbReference type="SAM" id="Phobius"/>
    </source>
</evidence>
<proteinExistence type="predicted"/>
<evidence type="ECO:0000313" key="3">
    <source>
        <dbReference type="Proteomes" id="UP000280066"/>
    </source>
</evidence>
<feature type="transmembrane region" description="Helical" evidence="1">
    <location>
        <begin position="12"/>
        <end position="32"/>
    </location>
</feature>
<dbReference type="RefSeq" id="WP_125429684.1">
    <property type="nucleotide sequence ID" value="NZ_RWIS01000006.1"/>
</dbReference>
<keyword evidence="1" id="KW-0472">Membrane</keyword>
<evidence type="ECO:0000313" key="2">
    <source>
        <dbReference type="EMBL" id="RSK33200.1"/>
    </source>
</evidence>
<dbReference type="EMBL" id="RWIS01000006">
    <property type="protein sequence ID" value="RSK33200.1"/>
    <property type="molecule type" value="Genomic_DNA"/>
</dbReference>
<name>A0A3R9NI25_9BACT</name>
<keyword evidence="1" id="KW-0812">Transmembrane</keyword>
<sequence length="179" mass="20245">MMLFNSVSADFFILIHFTMWHCRLYLLLWFWLSNLTSYACICENSRGTQFSSERIREGLTLSQHVFVGEVMSASGNTYRVRPIDIFKGQIKADTLTGFNNLSSSCGLTVTPGIWVFYTTLNHDGTIHELSLCGLSTNLSNPKFASMPPPPSREDKATLDRYYAVVASRMLAEFHKKVVV</sequence>
<dbReference type="Proteomes" id="UP000280066">
    <property type="component" value="Unassembled WGS sequence"/>
</dbReference>
<dbReference type="AlphaFoldDB" id="A0A3R9NI25"/>